<evidence type="ECO:0000256" key="3">
    <source>
        <dbReference type="PIRSR" id="PIRSR005962-1"/>
    </source>
</evidence>
<dbReference type="GO" id="GO:0016787">
    <property type="term" value="F:hydrolase activity"/>
    <property type="evidence" value="ECO:0007669"/>
    <property type="project" value="UniProtKB-KW"/>
</dbReference>
<feature type="binding site" evidence="3">
    <location>
        <position position="165"/>
    </location>
    <ligand>
        <name>Mn(2+)</name>
        <dbReference type="ChEBI" id="CHEBI:29035"/>
        <label>2</label>
    </ligand>
</feature>
<comment type="cofactor">
    <cofactor evidence="3">
        <name>Mn(2+)</name>
        <dbReference type="ChEBI" id="CHEBI:29035"/>
    </cofactor>
    <text evidence="3">The Mn(2+) ion enhances activity.</text>
</comment>
<keyword evidence="3" id="KW-0479">Metal-binding</keyword>
<dbReference type="InterPro" id="IPR017439">
    <property type="entry name" value="Amidohydrolase"/>
</dbReference>
<keyword evidence="3" id="KW-0464">Manganese</keyword>
<dbReference type="PANTHER" id="PTHR11014:SF63">
    <property type="entry name" value="METALLOPEPTIDASE, PUTATIVE (AFU_ORTHOLOGUE AFUA_6G09600)-RELATED"/>
    <property type="match status" value="1"/>
</dbReference>
<evidence type="ECO:0000313" key="6">
    <source>
        <dbReference type="Proteomes" id="UP001295423"/>
    </source>
</evidence>
<dbReference type="Gene3D" id="3.30.70.360">
    <property type="match status" value="1"/>
</dbReference>
<dbReference type="PIRSF" id="PIRSF005962">
    <property type="entry name" value="Pept_M20D_amidohydro"/>
    <property type="match status" value="1"/>
</dbReference>
<name>A0AAD2G6L1_9STRA</name>
<dbReference type="InterPro" id="IPR011650">
    <property type="entry name" value="Peptidase_M20_dimer"/>
</dbReference>
<evidence type="ECO:0000256" key="2">
    <source>
        <dbReference type="ARBA" id="ARBA00022801"/>
    </source>
</evidence>
<sequence length="466" mass="50351">MTPPLGSSVPAVTTALKAGGKIDKVAKVKPRNKVIDGFFNGSKTSEELLSEIHSLAATKHEFMVTTRRDLHRNPELMYNEKETSAYIQKALKKLKIAFTTGWGVNTNPDRIPGEGGYGIVADIGTRKEPCVLLRADMDALPIFEETTNIDDFKSKNPGVMHACGHDGHTAMLLGAASILKGMERSIKGTVRLIFQPAEEGGAGAKRMLEEGLLEEEPRPQHAFAMHVNPKVPTGIVASRPGTVKAAAERFEITITGVGGHAAMPHLTVDPIVTSASIVMNLQTLVSRSLSPLESGVCSITKFDAGSAFNVIPANAILRGTIRALTTEILMDLKDKVEQIVTRTAEMHGCEVGILYSADWYPPTRNDEQLYEEFSKEIGAMVSKSGEVLELDPGMGAEDFGFIAEEIPSTYFMIGSGSGTEPPTDFGLHHPRFALDETILPQGAELHVNLALRCLHMLGEVDSDSHV</sequence>
<evidence type="ECO:0000259" key="4">
    <source>
        <dbReference type="Pfam" id="PF07687"/>
    </source>
</evidence>
<organism evidence="5 6">
    <name type="scientific">Cylindrotheca closterium</name>
    <dbReference type="NCBI Taxonomy" id="2856"/>
    <lineage>
        <taxon>Eukaryota</taxon>
        <taxon>Sar</taxon>
        <taxon>Stramenopiles</taxon>
        <taxon>Ochrophyta</taxon>
        <taxon>Bacillariophyta</taxon>
        <taxon>Bacillariophyceae</taxon>
        <taxon>Bacillariophycidae</taxon>
        <taxon>Bacillariales</taxon>
        <taxon>Bacillariaceae</taxon>
        <taxon>Cylindrotheca</taxon>
    </lineage>
</organism>
<dbReference type="GO" id="GO:0046872">
    <property type="term" value="F:metal ion binding"/>
    <property type="evidence" value="ECO:0007669"/>
    <property type="project" value="UniProtKB-KW"/>
</dbReference>
<proteinExistence type="inferred from homology"/>
<reference evidence="5" key="1">
    <citation type="submission" date="2023-08" db="EMBL/GenBank/DDBJ databases">
        <authorList>
            <person name="Audoor S."/>
            <person name="Bilcke G."/>
        </authorList>
    </citation>
    <scope>NUCLEOTIDE SEQUENCE</scope>
</reference>
<dbReference type="Pfam" id="PF01546">
    <property type="entry name" value="Peptidase_M20"/>
    <property type="match status" value="1"/>
</dbReference>
<accession>A0AAD2G6L1</accession>
<keyword evidence="6" id="KW-1185">Reference proteome</keyword>
<dbReference type="Pfam" id="PF07687">
    <property type="entry name" value="M20_dimer"/>
    <property type="match status" value="1"/>
</dbReference>
<keyword evidence="2" id="KW-0378">Hydrolase</keyword>
<dbReference type="CDD" id="cd03886">
    <property type="entry name" value="M20_Acy1"/>
    <property type="match status" value="1"/>
</dbReference>
<dbReference type="NCBIfam" id="TIGR01891">
    <property type="entry name" value="amidohydrolases"/>
    <property type="match status" value="1"/>
</dbReference>
<feature type="binding site" evidence="3">
    <location>
        <position position="226"/>
    </location>
    <ligand>
        <name>Mn(2+)</name>
        <dbReference type="ChEBI" id="CHEBI:29035"/>
        <label>2</label>
    </ligand>
</feature>
<feature type="binding site" evidence="3">
    <location>
        <position position="428"/>
    </location>
    <ligand>
        <name>Mn(2+)</name>
        <dbReference type="ChEBI" id="CHEBI:29035"/>
        <label>2</label>
    </ligand>
</feature>
<dbReference type="InterPro" id="IPR002933">
    <property type="entry name" value="Peptidase_M20"/>
</dbReference>
<dbReference type="InterPro" id="IPR036264">
    <property type="entry name" value="Bact_exopeptidase_dim_dom"/>
</dbReference>
<dbReference type="SUPFAM" id="SSF53187">
    <property type="entry name" value="Zn-dependent exopeptidases"/>
    <property type="match status" value="1"/>
</dbReference>
<dbReference type="Proteomes" id="UP001295423">
    <property type="component" value="Unassembled WGS sequence"/>
</dbReference>
<dbReference type="Gene3D" id="3.40.630.10">
    <property type="entry name" value="Zn peptidases"/>
    <property type="match status" value="1"/>
</dbReference>
<gene>
    <name evidence="5" type="ORF">CYCCA115_LOCUS20819</name>
</gene>
<dbReference type="FunFam" id="3.30.70.360:FF:000001">
    <property type="entry name" value="N-acetyldiaminopimelate deacetylase"/>
    <property type="match status" value="1"/>
</dbReference>
<evidence type="ECO:0000313" key="5">
    <source>
        <dbReference type="EMBL" id="CAJ1964839.1"/>
    </source>
</evidence>
<dbReference type="SUPFAM" id="SSF55031">
    <property type="entry name" value="Bacterial exopeptidase dimerisation domain"/>
    <property type="match status" value="1"/>
</dbReference>
<dbReference type="EMBL" id="CAKOGP040002202">
    <property type="protein sequence ID" value="CAJ1964839.1"/>
    <property type="molecule type" value="Genomic_DNA"/>
</dbReference>
<dbReference type="PANTHER" id="PTHR11014">
    <property type="entry name" value="PEPTIDASE M20 FAMILY MEMBER"/>
    <property type="match status" value="1"/>
</dbReference>
<feature type="binding site" evidence="3">
    <location>
        <position position="163"/>
    </location>
    <ligand>
        <name>Mn(2+)</name>
        <dbReference type="ChEBI" id="CHEBI:29035"/>
        <label>2</label>
    </ligand>
</feature>
<protein>
    <recommendedName>
        <fullName evidence="4">Peptidase M20 dimerisation domain-containing protein</fullName>
    </recommendedName>
</protein>
<evidence type="ECO:0000256" key="1">
    <source>
        <dbReference type="ARBA" id="ARBA00006153"/>
    </source>
</evidence>
<dbReference type="AlphaFoldDB" id="A0AAD2G6L1"/>
<feature type="domain" description="Peptidase M20 dimerisation" evidence="4">
    <location>
        <begin position="250"/>
        <end position="344"/>
    </location>
</feature>
<comment type="caution">
    <text evidence="5">The sequence shown here is derived from an EMBL/GenBank/DDBJ whole genome shotgun (WGS) entry which is preliminary data.</text>
</comment>
<comment type="similarity">
    <text evidence="1">Belongs to the peptidase M20 family.</text>
</comment>
<feature type="binding site" evidence="3">
    <location>
        <position position="199"/>
    </location>
    <ligand>
        <name>Mn(2+)</name>
        <dbReference type="ChEBI" id="CHEBI:29035"/>
        <label>2</label>
    </ligand>
</feature>